<dbReference type="EMBL" id="CP030140">
    <property type="protein sequence ID" value="AWX69164.1"/>
    <property type="molecule type" value="Genomic_DNA"/>
</dbReference>
<protein>
    <submittedName>
        <fullName evidence="5">ABC transporter ATP-binding protein</fullName>
    </submittedName>
</protein>
<name>A0A2Z4NC91_9BACT</name>
<gene>
    <name evidence="5" type="ORF">DP065_00040</name>
</gene>
<dbReference type="InterPro" id="IPR017871">
    <property type="entry name" value="ABC_transporter-like_CS"/>
</dbReference>
<dbReference type="CDD" id="cd03230">
    <property type="entry name" value="ABC_DR_subfamily_A"/>
    <property type="match status" value="1"/>
</dbReference>
<keyword evidence="1" id="KW-0813">Transport</keyword>
<dbReference type="PANTHER" id="PTHR42939">
    <property type="entry name" value="ABC TRANSPORTER ATP-BINDING PROTEIN ALBC-RELATED"/>
    <property type="match status" value="1"/>
</dbReference>
<dbReference type="InterPro" id="IPR003439">
    <property type="entry name" value="ABC_transporter-like_ATP-bd"/>
</dbReference>
<dbReference type="PROSITE" id="PS50893">
    <property type="entry name" value="ABC_TRANSPORTER_2"/>
    <property type="match status" value="1"/>
</dbReference>
<dbReference type="KEGG" id="mane:DP065_00040"/>
<dbReference type="SUPFAM" id="SSF52540">
    <property type="entry name" value="P-loop containing nucleoside triphosphate hydrolases"/>
    <property type="match status" value="1"/>
</dbReference>
<dbReference type="InterPro" id="IPR003593">
    <property type="entry name" value="AAA+_ATPase"/>
</dbReference>
<accession>A0A2Z4NC91</accession>
<feature type="domain" description="ABC transporter" evidence="4">
    <location>
        <begin position="6"/>
        <end position="234"/>
    </location>
</feature>
<evidence type="ECO:0000256" key="3">
    <source>
        <dbReference type="ARBA" id="ARBA00022840"/>
    </source>
</evidence>
<evidence type="ECO:0000313" key="6">
    <source>
        <dbReference type="Proteomes" id="UP000250218"/>
    </source>
</evidence>
<evidence type="ECO:0000256" key="1">
    <source>
        <dbReference type="ARBA" id="ARBA00022448"/>
    </source>
</evidence>
<dbReference type="InterPro" id="IPR051782">
    <property type="entry name" value="ABC_Transporter_VariousFunc"/>
</dbReference>
<reference evidence="6" key="1">
    <citation type="submission" date="2018-06" db="EMBL/GenBank/DDBJ databases">
        <title>Complete genome sequences of Mycoplasma anatis, M. anseris and M. cloacale type strains.</title>
        <authorList>
            <person name="Grozner D."/>
            <person name="Forro B."/>
            <person name="Sulyok K.M."/>
            <person name="Marton S."/>
            <person name="Kreizinger Z."/>
            <person name="Banyai K."/>
            <person name="Gyuranecz M."/>
        </authorList>
    </citation>
    <scope>NUCLEOTIDE SEQUENCE [LARGE SCALE GENOMIC DNA]</scope>
    <source>
        <strain evidence="6">ATCC 49234</strain>
    </source>
</reference>
<dbReference type="InterPro" id="IPR027417">
    <property type="entry name" value="P-loop_NTPase"/>
</dbReference>
<organism evidence="5 6">
    <name type="scientific">[Mycoplasma] anseris</name>
    <dbReference type="NCBI Taxonomy" id="92400"/>
    <lineage>
        <taxon>Bacteria</taxon>
        <taxon>Bacillati</taxon>
        <taxon>Mycoplasmatota</taxon>
        <taxon>Mycoplasmoidales</taxon>
        <taxon>Metamycoplasmataceae</taxon>
        <taxon>Metamycoplasma</taxon>
    </lineage>
</organism>
<dbReference type="GO" id="GO:0016887">
    <property type="term" value="F:ATP hydrolysis activity"/>
    <property type="evidence" value="ECO:0007669"/>
    <property type="project" value="InterPro"/>
</dbReference>
<dbReference type="PANTHER" id="PTHR42939:SF1">
    <property type="entry name" value="ABC TRANSPORTER ATP-BINDING PROTEIN ALBC-RELATED"/>
    <property type="match status" value="1"/>
</dbReference>
<keyword evidence="3 5" id="KW-0067">ATP-binding</keyword>
<dbReference type="Gene3D" id="3.40.50.300">
    <property type="entry name" value="P-loop containing nucleotide triphosphate hydrolases"/>
    <property type="match status" value="1"/>
</dbReference>
<evidence type="ECO:0000259" key="4">
    <source>
        <dbReference type="PROSITE" id="PS50893"/>
    </source>
</evidence>
<dbReference type="PROSITE" id="PS00211">
    <property type="entry name" value="ABC_TRANSPORTER_1"/>
    <property type="match status" value="1"/>
</dbReference>
<keyword evidence="6" id="KW-1185">Reference proteome</keyword>
<dbReference type="AlphaFoldDB" id="A0A2Z4NC91"/>
<dbReference type="RefSeq" id="WP_033178683.1">
    <property type="nucleotide sequence ID" value="NZ_CP030140.1"/>
</dbReference>
<proteinExistence type="predicted"/>
<dbReference type="SMART" id="SM00382">
    <property type="entry name" value="AAA"/>
    <property type="match status" value="1"/>
</dbReference>
<sequence>MEEVILKVSNLTKIYDKKNRGVFDISFEVKKNEFHAFIGENGAGKTTTIKSIIGAYTNFKGEILIENISNLEAKSKFKIGYVPENAVFPKELSAYEYLKSLALLSGVKKHLIKTKIEAMLEKFNILDLKNQKPYAFSSGQKKKILLIQALIHEPELIILDEPAANLDPTARYELFETLKELINEGKTIFISSHILSEIDQYTNALTIIHQGKILYTGKKTKSLNDIFYEKVIKN</sequence>
<dbReference type="Pfam" id="PF00005">
    <property type="entry name" value="ABC_tran"/>
    <property type="match status" value="1"/>
</dbReference>
<evidence type="ECO:0000256" key="2">
    <source>
        <dbReference type="ARBA" id="ARBA00022741"/>
    </source>
</evidence>
<keyword evidence="2" id="KW-0547">Nucleotide-binding</keyword>
<dbReference type="Proteomes" id="UP000250218">
    <property type="component" value="Chromosome"/>
</dbReference>
<evidence type="ECO:0000313" key="5">
    <source>
        <dbReference type="EMBL" id="AWX69164.1"/>
    </source>
</evidence>
<dbReference type="GO" id="GO:0005524">
    <property type="term" value="F:ATP binding"/>
    <property type="evidence" value="ECO:0007669"/>
    <property type="project" value="UniProtKB-KW"/>
</dbReference>